<evidence type="ECO:0000313" key="2">
    <source>
        <dbReference type="EMBL" id="CAE7407309.1"/>
    </source>
</evidence>
<name>A0A812QWA0_9DINO</name>
<accession>A0A812QWA0</accession>
<gene>
    <name evidence="2" type="ORF">SNAT2548_LOCUS22161</name>
</gene>
<dbReference type="AlphaFoldDB" id="A0A812QWA0"/>
<feature type="region of interest" description="Disordered" evidence="1">
    <location>
        <begin position="108"/>
        <end position="133"/>
    </location>
</feature>
<protein>
    <submittedName>
        <fullName evidence="2">Uncharacterized protein</fullName>
    </submittedName>
</protein>
<comment type="caution">
    <text evidence="2">The sequence shown here is derived from an EMBL/GenBank/DDBJ whole genome shotgun (WGS) entry which is preliminary data.</text>
</comment>
<proteinExistence type="predicted"/>
<evidence type="ECO:0000313" key="3">
    <source>
        <dbReference type="Proteomes" id="UP000604046"/>
    </source>
</evidence>
<feature type="compositionally biased region" description="Low complexity" evidence="1">
    <location>
        <begin position="108"/>
        <end position="118"/>
    </location>
</feature>
<keyword evidence="3" id="KW-1185">Reference proteome</keyword>
<sequence>MTCISRNMGQAWAWAHDEFDSKNFNVNLHEPTSFYERNVKQGERNVKQGRACKLEQDGQMLCLPRAVERASAARPRLSATRRHRGRLAALWCVGPECRMPRLRLRRGASGAGLADRSGTALGQSAEQGSAEFG</sequence>
<organism evidence="2 3">
    <name type="scientific">Symbiodinium natans</name>
    <dbReference type="NCBI Taxonomy" id="878477"/>
    <lineage>
        <taxon>Eukaryota</taxon>
        <taxon>Sar</taxon>
        <taxon>Alveolata</taxon>
        <taxon>Dinophyceae</taxon>
        <taxon>Suessiales</taxon>
        <taxon>Symbiodiniaceae</taxon>
        <taxon>Symbiodinium</taxon>
    </lineage>
</organism>
<dbReference type="EMBL" id="CAJNDS010002276">
    <property type="protein sequence ID" value="CAE7407309.1"/>
    <property type="molecule type" value="Genomic_DNA"/>
</dbReference>
<reference evidence="2" key="1">
    <citation type="submission" date="2021-02" db="EMBL/GenBank/DDBJ databases">
        <authorList>
            <person name="Dougan E. K."/>
            <person name="Rhodes N."/>
            <person name="Thang M."/>
            <person name="Chan C."/>
        </authorList>
    </citation>
    <scope>NUCLEOTIDE SEQUENCE</scope>
</reference>
<dbReference type="Proteomes" id="UP000604046">
    <property type="component" value="Unassembled WGS sequence"/>
</dbReference>
<evidence type="ECO:0000256" key="1">
    <source>
        <dbReference type="SAM" id="MobiDB-lite"/>
    </source>
</evidence>